<accession>A0A1H3SZG7</accession>
<dbReference type="STRING" id="1503961.SAMN05421736_112101"/>
<gene>
    <name evidence="1" type="ORF">SAMN05421736_112101</name>
</gene>
<dbReference type="EMBL" id="FNPI01000012">
    <property type="protein sequence ID" value="SDZ42479.1"/>
    <property type="molecule type" value="Genomic_DNA"/>
</dbReference>
<evidence type="ECO:0000313" key="1">
    <source>
        <dbReference type="EMBL" id="SDZ42479.1"/>
    </source>
</evidence>
<name>A0A1H3SZG7_9BACI</name>
<organism evidence="1 2">
    <name type="scientific">Evansella caseinilytica</name>
    <dbReference type="NCBI Taxonomy" id="1503961"/>
    <lineage>
        <taxon>Bacteria</taxon>
        <taxon>Bacillati</taxon>
        <taxon>Bacillota</taxon>
        <taxon>Bacilli</taxon>
        <taxon>Bacillales</taxon>
        <taxon>Bacillaceae</taxon>
        <taxon>Evansella</taxon>
    </lineage>
</organism>
<evidence type="ECO:0000313" key="2">
    <source>
        <dbReference type="Proteomes" id="UP000198935"/>
    </source>
</evidence>
<reference evidence="2" key="1">
    <citation type="submission" date="2016-10" db="EMBL/GenBank/DDBJ databases">
        <authorList>
            <person name="Varghese N."/>
            <person name="Submissions S."/>
        </authorList>
    </citation>
    <scope>NUCLEOTIDE SEQUENCE [LARGE SCALE GENOMIC DNA]</scope>
    <source>
        <strain evidence="2">SP</strain>
    </source>
</reference>
<dbReference type="Proteomes" id="UP000198935">
    <property type="component" value="Unassembled WGS sequence"/>
</dbReference>
<proteinExistence type="predicted"/>
<keyword evidence="2" id="KW-1185">Reference proteome</keyword>
<sequence length="75" mass="8412">MVSVMDNQLLDYVGKRIESQAAAKQSAFEALEQVNRAADKQTSREEEIMEKKMAYYLACGALAELLELKSKLGKK</sequence>
<protein>
    <submittedName>
        <fullName evidence="1">Uncharacterized protein</fullName>
    </submittedName>
</protein>
<dbReference type="AlphaFoldDB" id="A0A1H3SZG7"/>